<comment type="caution">
    <text evidence="3">The sequence shown here is derived from an EMBL/GenBank/DDBJ whole genome shotgun (WGS) entry which is preliminary data.</text>
</comment>
<dbReference type="InterPro" id="IPR025714">
    <property type="entry name" value="Methyltranfer_dom"/>
</dbReference>
<evidence type="ECO:0000313" key="4">
    <source>
        <dbReference type="Proteomes" id="UP000191661"/>
    </source>
</evidence>
<dbReference type="PANTHER" id="PTHR11006:SF4">
    <property type="entry name" value="PROTEIN ARGININE N-METHYLTRANSFERASE 7"/>
    <property type="match status" value="1"/>
</dbReference>
<keyword evidence="3" id="KW-0489">Methyltransferase</keyword>
<dbReference type="GO" id="GO:0032259">
    <property type="term" value="P:methylation"/>
    <property type="evidence" value="ECO:0007669"/>
    <property type="project" value="UniProtKB-KW"/>
</dbReference>
<dbReference type="EMBL" id="JXMW01000022">
    <property type="protein sequence ID" value="OQD58270.1"/>
    <property type="molecule type" value="Genomic_DNA"/>
</dbReference>
<accession>A0A1V6N0M1</accession>
<keyword evidence="4" id="KW-1185">Reference proteome</keyword>
<organism evidence="3 4">
    <name type="scientific">Methanobrevibacter arboriphilus JCM 13429 = DSM 1125</name>
    <dbReference type="NCBI Taxonomy" id="1300164"/>
    <lineage>
        <taxon>Archaea</taxon>
        <taxon>Methanobacteriati</taxon>
        <taxon>Methanobacteriota</taxon>
        <taxon>Methanomada group</taxon>
        <taxon>Methanobacteria</taxon>
        <taxon>Methanobacteriales</taxon>
        <taxon>Methanobacteriaceae</taxon>
        <taxon>Methanobrevibacter</taxon>
    </lineage>
</organism>
<dbReference type="RefSeq" id="WP_080460898.1">
    <property type="nucleotide sequence ID" value="NZ_JXMW01000022.1"/>
</dbReference>
<evidence type="ECO:0000256" key="1">
    <source>
        <dbReference type="SAM" id="MobiDB-lite"/>
    </source>
</evidence>
<gene>
    <name evidence="3" type="ORF">MBBAR_22c00170</name>
</gene>
<evidence type="ECO:0000259" key="2">
    <source>
        <dbReference type="Pfam" id="PF13847"/>
    </source>
</evidence>
<proteinExistence type="predicted"/>
<sequence length="397" mass="44808">MKFYATPYHSNLIKDIDRLSVFYEGINDYYKSISNNENNKTQDNNKKISTVFDLGCGSGVLSYFASKYSKRVLAIDNDDKSIQCAKKIFKENNIDNVNFIAADASSFEFTESADLIICEMLDTALIDEEEVPVLNNVRKYLKSNGKIIPQGIINIAEPVYMENSYTHYEDEDFHGKKPDYQILGDHVIFSCIDFLDEIIPEFETIINFKLDKVKDTTNISINEFDNNFSDSSDSNSFNNFNNFKFNGIKITTFTIINENIVCGPTPMLNPPILIPLSSSYNISKNNLSNNTNTNNTNNKNNSNNSNINNKINNKNNSNNSNNSNINNKINNKNNSTHSNINNKNNINSNTNGNTNNINGVNNNNTIFINDNLNELRLSVRLKYVMGGGVETIEADII</sequence>
<evidence type="ECO:0000313" key="3">
    <source>
        <dbReference type="EMBL" id="OQD58270.1"/>
    </source>
</evidence>
<dbReference type="InterPro" id="IPR029063">
    <property type="entry name" value="SAM-dependent_MTases_sf"/>
</dbReference>
<keyword evidence="3" id="KW-0808">Transferase</keyword>
<protein>
    <submittedName>
        <fullName evidence="3">Putative RNA methylase</fullName>
    </submittedName>
</protein>
<dbReference type="Pfam" id="PF13847">
    <property type="entry name" value="Methyltransf_31"/>
    <property type="match status" value="1"/>
</dbReference>
<dbReference type="CDD" id="cd02440">
    <property type="entry name" value="AdoMet_MTases"/>
    <property type="match status" value="1"/>
</dbReference>
<dbReference type="AlphaFoldDB" id="A0A1V6N0M1"/>
<dbReference type="Proteomes" id="UP000191661">
    <property type="component" value="Unassembled WGS sequence"/>
</dbReference>
<reference evidence="3 4" key="1">
    <citation type="submission" date="2014-12" db="EMBL/GenBank/DDBJ databases">
        <title>Genome sequence of Methanobrevibacter arboriphilicus DH1, DSM1125.</title>
        <authorList>
            <person name="Poehlein A."/>
            <person name="Thauer R.K."/>
            <person name="Seedorf H."/>
            <person name="Daniel R."/>
        </authorList>
    </citation>
    <scope>NUCLEOTIDE SEQUENCE [LARGE SCALE GENOMIC DNA]</scope>
    <source>
        <strain evidence="3 4">DH1</strain>
    </source>
</reference>
<dbReference type="SUPFAM" id="SSF53335">
    <property type="entry name" value="S-adenosyl-L-methionine-dependent methyltransferases"/>
    <property type="match status" value="1"/>
</dbReference>
<dbReference type="InterPro" id="IPR025799">
    <property type="entry name" value="Arg_MeTrfase"/>
</dbReference>
<feature type="region of interest" description="Disordered" evidence="1">
    <location>
        <begin position="285"/>
        <end position="356"/>
    </location>
</feature>
<dbReference type="OrthoDB" id="106720at2157"/>
<feature type="domain" description="Methyltransferase" evidence="2">
    <location>
        <begin position="48"/>
        <end position="150"/>
    </location>
</feature>
<dbReference type="GO" id="GO:0042054">
    <property type="term" value="F:histone methyltransferase activity"/>
    <property type="evidence" value="ECO:0007669"/>
    <property type="project" value="TreeGrafter"/>
</dbReference>
<name>A0A1V6N0M1_METAZ</name>
<dbReference type="Gene3D" id="3.40.50.150">
    <property type="entry name" value="Vaccinia Virus protein VP39"/>
    <property type="match status" value="1"/>
</dbReference>
<dbReference type="PANTHER" id="PTHR11006">
    <property type="entry name" value="PROTEIN ARGININE N-METHYLTRANSFERASE"/>
    <property type="match status" value="1"/>
</dbReference>
<dbReference type="GO" id="GO:0016274">
    <property type="term" value="F:protein-arginine N-methyltransferase activity"/>
    <property type="evidence" value="ECO:0007669"/>
    <property type="project" value="InterPro"/>
</dbReference>